<sequence length="165" mass="17846">MLFFITGLVISGVTAFPLLMELRFLSDLLGVGSATSSDGHTGLAFWILTVRLGLEATYSDYPWIGYGTDWLAFGHLVIAGFFIGPMIDPRTSRSAILTGITACVAVIPLAMICGPHPRDPVLLAAHRLFVRHHRNHPAALLSQTAQVDGSREMKGPRQEYPAAAC</sequence>
<evidence type="ECO:0000313" key="4">
    <source>
        <dbReference type="Proteomes" id="UP000600139"/>
    </source>
</evidence>
<feature type="transmembrane region" description="Helical" evidence="2">
    <location>
        <begin position="63"/>
        <end position="83"/>
    </location>
</feature>
<evidence type="ECO:0000256" key="2">
    <source>
        <dbReference type="SAM" id="Phobius"/>
    </source>
</evidence>
<feature type="region of interest" description="Disordered" evidence="1">
    <location>
        <begin position="144"/>
        <end position="165"/>
    </location>
</feature>
<dbReference type="EMBL" id="JAENIK010000011">
    <property type="protein sequence ID" value="MBK1816805.1"/>
    <property type="molecule type" value="Genomic_DNA"/>
</dbReference>
<evidence type="ECO:0000256" key="1">
    <source>
        <dbReference type="SAM" id="MobiDB-lite"/>
    </source>
</evidence>
<keyword evidence="4" id="KW-1185">Reference proteome</keyword>
<name>A0A934R7T2_9BACT</name>
<protein>
    <submittedName>
        <fullName evidence="3">Uncharacterized protein</fullName>
    </submittedName>
</protein>
<keyword evidence="2" id="KW-0812">Transmembrane</keyword>
<gene>
    <name evidence="3" type="ORF">JIN84_14360</name>
</gene>
<dbReference type="AlphaFoldDB" id="A0A934R7T2"/>
<organism evidence="3 4">
    <name type="scientific">Luteolibacter yonseiensis</name>
    <dbReference type="NCBI Taxonomy" id="1144680"/>
    <lineage>
        <taxon>Bacteria</taxon>
        <taxon>Pseudomonadati</taxon>
        <taxon>Verrucomicrobiota</taxon>
        <taxon>Verrucomicrobiia</taxon>
        <taxon>Verrucomicrobiales</taxon>
        <taxon>Verrucomicrobiaceae</taxon>
        <taxon>Luteolibacter</taxon>
    </lineage>
</organism>
<comment type="caution">
    <text evidence="3">The sequence shown here is derived from an EMBL/GenBank/DDBJ whole genome shotgun (WGS) entry which is preliminary data.</text>
</comment>
<dbReference type="RefSeq" id="WP_200351731.1">
    <property type="nucleotide sequence ID" value="NZ_BAABHZ010000006.1"/>
</dbReference>
<keyword evidence="2" id="KW-1133">Transmembrane helix</keyword>
<evidence type="ECO:0000313" key="3">
    <source>
        <dbReference type="EMBL" id="MBK1816805.1"/>
    </source>
</evidence>
<accession>A0A934R7T2</accession>
<proteinExistence type="predicted"/>
<feature type="transmembrane region" description="Helical" evidence="2">
    <location>
        <begin position="95"/>
        <end position="112"/>
    </location>
</feature>
<dbReference type="Proteomes" id="UP000600139">
    <property type="component" value="Unassembled WGS sequence"/>
</dbReference>
<reference evidence="3" key="1">
    <citation type="submission" date="2021-01" db="EMBL/GenBank/DDBJ databases">
        <title>Modified the classification status of verrucomicrobia.</title>
        <authorList>
            <person name="Feng X."/>
        </authorList>
    </citation>
    <scope>NUCLEOTIDE SEQUENCE</scope>
    <source>
        <strain evidence="3">JCM 18052</strain>
    </source>
</reference>
<keyword evidence="2" id="KW-0472">Membrane</keyword>